<feature type="transmembrane region" description="Helical" evidence="6">
    <location>
        <begin position="60"/>
        <end position="80"/>
    </location>
</feature>
<dbReference type="AlphaFoldDB" id="A0A060T332"/>
<dbReference type="InterPro" id="IPR022596">
    <property type="entry name" value="GPR1/2/3_C"/>
</dbReference>
<dbReference type="SUPFAM" id="SSF81321">
    <property type="entry name" value="Family A G protein-coupled receptor-like"/>
    <property type="match status" value="1"/>
</dbReference>
<feature type="compositionally biased region" description="Low complexity" evidence="5">
    <location>
        <begin position="134"/>
        <end position="158"/>
    </location>
</feature>
<evidence type="ECO:0000256" key="5">
    <source>
        <dbReference type="SAM" id="MobiDB-lite"/>
    </source>
</evidence>
<evidence type="ECO:0000313" key="9">
    <source>
        <dbReference type="EMBL" id="CDP33596.1"/>
    </source>
</evidence>
<dbReference type="Pfam" id="PF11970">
    <property type="entry name" value="GPR_Gpa2_C"/>
    <property type="match status" value="1"/>
</dbReference>
<keyword evidence="2 6" id="KW-0812">Transmembrane</keyword>
<evidence type="ECO:0000256" key="6">
    <source>
        <dbReference type="SAM" id="Phobius"/>
    </source>
</evidence>
<comment type="subcellular location">
    <subcellularLocation>
        <location evidence="1">Membrane</location>
        <topology evidence="1">Multi-pass membrane protein</topology>
    </subcellularLocation>
</comment>
<feature type="domain" description="Glucose receptor Git3-like N-terminal" evidence="7">
    <location>
        <begin position="25"/>
        <end position="136"/>
    </location>
</feature>
<evidence type="ECO:0000256" key="2">
    <source>
        <dbReference type="ARBA" id="ARBA00022692"/>
    </source>
</evidence>
<gene>
    <name evidence="9" type="ORF">GNLVRS02_ARAD1A12914g</name>
</gene>
<organism evidence="9">
    <name type="scientific">Blastobotrys adeninivorans</name>
    <name type="common">Yeast</name>
    <name type="synonym">Arxula adeninivorans</name>
    <dbReference type="NCBI Taxonomy" id="409370"/>
    <lineage>
        <taxon>Eukaryota</taxon>
        <taxon>Fungi</taxon>
        <taxon>Dikarya</taxon>
        <taxon>Ascomycota</taxon>
        <taxon>Saccharomycotina</taxon>
        <taxon>Dipodascomycetes</taxon>
        <taxon>Dipodascales</taxon>
        <taxon>Trichomonascaceae</taxon>
        <taxon>Blastobotrys</taxon>
    </lineage>
</organism>
<evidence type="ECO:0000259" key="8">
    <source>
        <dbReference type="Pfam" id="PF11970"/>
    </source>
</evidence>
<feature type="transmembrane region" description="Helical" evidence="6">
    <location>
        <begin position="223"/>
        <end position="243"/>
    </location>
</feature>
<dbReference type="Pfam" id="PF11710">
    <property type="entry name" value="Git3"/>
    <property type="match status" value="2"/>
</dbReference>
<dbReference type="PANTHER" id="PTHR23112:SF37">
    <property type="entry name" value="G PROTEIN-COUPLED RECEPTOR GPR1"/>
    <property type="match status" value="1"/>
</dbReference>
<reference evidence="9" key="1">
    <citation type="submission" date="2014-02" db="EMBL/GenBank/DDBJ databases">
        <authorList>
            <person name="Genoscope - CEA"/>
        </authorList>
    </citation>
    <scope>NUCLEOTIDE SEQUENCE</scope>
    <source>
        <strain evidence="9">LS3</strain>
    </source>
</reference>
<name>A0A060T332_BLAAD</name>
<dbReference type="GO" id="GO:0007189">
    <property type="term" value="P:adenylate cyclase-activating G protein-coupled receptor signaling pathway"/>
    <property type="evidence" value="ECO:0007669"/>
    <property type="project" value="TreeGrafter"/>
</dbReference>
<feature type="region of interest" description="Disordered" evidence="5">
    <location>
        <begin position="132"/>
        <end position="158"/>
    </location>
</feature>
<protein>
    <submittedName>
        <fullName evidence="9">ARAD1A12914p</fullName>
    </submittedName>
</protein>
<feature type="transmembrane region" description="Helical" evidence="6">
    <location>
        <begin position="28"/>
        <end position="48"/>
    </location>
</feature>
<reference evidence="9" key="2">
    <citation type="submission" date="2014-06" db="EMBL/GenBank/DDBJ databases">
        <title>The complete genome of Blastobotrys (Arxula) adeninivorans LS3 - a yeast of biotechnological interest.</title>
        <authorList>
            <person name="Kunze G."/>
            <person name="Gaillardin C."/>
            <person name="Czernicka M."/>
            <person name="Durrens P."/>
            <person name="Martin T."/>
            <person name="Boer E."/>
            <person name="Gabaldon T."/>
            <person name="Cruz J."/>
            <person name="Talla E."/>
            <person name="Marck C."/>
            <person name="Goffeau A."/>
            <person name="Barbe V."/>
            <person name="Baret P."/>
            <person name="Baronian K."/>
            <person name="Beier S."/>
            <person name="Bleykasten C."/>
            <person name="Bode R."/>
            <person name="Casaregola S."/>
            <person name="Despons L."/>
            <person name="Fairhead C."/>
            <person name="Giersberg M."/>
            <person name="Gierski P."/>
            <person name="Hahnel U."/>
            <person name="Hartmann A."/>
            <person name="Jankowska D."/>
            <person name="Jubin C."/>
            <person name="Jung P."/>
            <person name="Lafontaine I."/>
            <person name="Leh-Louis V."/>
            <person name="Lemaire M."/>
            <person name="Marcet-Houben M."/>
            <person name="Mascher M."/>
            <person name="Morel G."/>
            <person name="Richard G.-F."/>
            <person name="Riechen J."/>
            <person name="Sacerdot C."/>
            <person name="Sarkar A."/>
            <person name="Savel G."/>
            <person name="Schacherer J."/>
            <person name="Sherman D."/>
            <person name="Straub M.-L."/>
            <person name="Stein N."/>
            <person name="Thierry A."/>
            <person name="Trautwein-Schult A."/>
            <person name="Westhof E."/>
            <person name="Worch S."/>
            <person name="Dujon B."/>
            <person name="Souciet J.-L."/>
            <person name="Wincker P."/>
            <person name="Scholz U."/>
            <person name="Neuveglise N."/>
        </authorList>
    </citation>
    <scope>NUCLEOTIDE SEQUENCE</scope>
    <source>
        <strain evidence="9">LS3</strain>
    </source>
</reference>
<dbReference type="GO" id="GO:0004930">
    <property type="term" value="F:G protein-coupled receptor activity"/>
    <property type="evidence" value="ECO:0007669"/>
    <property type="project" value="TreeGrafter"/>
</dbReference>
<feature type="domain" description="G protein-coupled receptor GPR1/2/3 C-terminal" evidence="8">
    <location>
        <begin position="346"/>
        <end position="417"/>
    </location>
</feature>
<feature type="transmembrane region" description="Helical" evidence="6">
    <location>
        <begin position="174"/>
        <end position="193"/>
    </location>
</feature>
<dbReference type="Gene3D" id="1.20.1070.10">
    <property type="entry name" value="Rhodopsin 7-helix transmembrane proteins"/>
    <property type="match status" value="1"/>
</dbReference>
<feature type="transmembrane region" description="Helical" evidence="6">
    <location>
        <begin position="100"/>
        <end position="125"/>
    </location>
</feature>
<accession>A0A060T332</accession>
<dbReference type="GO" id="GO:0005886">
    <property type="term" value="C:plasma membrane"/>
    <property type="evidence" value="ECO:0007669"/>
    <property type="project" value="TreeGrafter"/>
</dbReference>
<dbReference type="InterPro" id="IPR023041">
    <property type="entry name" value="Glucose_rcpt_Git3-like_N"/>
</dbReference>
<proteinExistence type="predicted"/>
<sequence length="580" mass="67747">MKYNQVYDDWATQRVDDFELHDQITLRWIAVSSSILSIVFGLGAFYLYARMRRRVFRHHLILLLLLFDFGKALVLLWYPARVLDVYEAYNNVNFCDVVGWFTSVFMEGADFAVLALAIHTALLVFRKQQQQSDNTNTNNNNNNSSNYNSNYNSTNNGGNEHATAPPEGLYRYRYFVYAVNCLLPMLMASLAFVHRGRKSYMPFITYCYLPVRPLWYRLVLSWIPRYLIIITILTIYISIYIYVKMEYRAVMHDFSQSQQMVDMSQYKKGWSGRWARIKSAALSVISSLPGFAYLDKNVLSFRHFRLSASGVPGKATPSGPPNRNNTDTEWAIMQFQRDSVIKFQVRRSMIERQVRSIFIYPGAYVFLWLAPFALQCLQYKWELDHGPVLWLTALTAFMMPFNCVVDSVAFAIRERPWVDRRGRLFTKKNYHNMKHTTHQWLNRSRSRRHAQFSPKSEQSSDASDRSADMGELEKAHYCDINTRRGSANSGYDYDHNKAVVRAIDWTNNRPNGDSLDLDSQAYSPKDTCYLQIPPRAYHRTTNEVDPMSTVGRKIELDDHYDDYNDDNDDGREMDLLEFLR</sequence>
<evidence type="ECO:0000256" key="3">
    <source>
        <dbReference type="ARBA" id="ARBA00022989"/>
    </source>
</evidence>
<feature type="region of interest" description="Disordered" evidence="5">
    <location>
        <begin position="440"/>
        <end position="468"/>
    </location>
</feature>
<evidence type="ECO:0000256" key="4">
    <source>
        <dbReference type="ARBA" id="ARBA00023136"/>
    </source>
</evidence>
<keyword evidence="4 6" id="KW-0472">Membrane</keyword>
<feature type="transmembrane region" description="Helical" evidence="6">
    <location>
        <begin position="387"/>
        <end position="412"/>
    </location>
</feature>
<dbReference type="PANTHER" id="PTHR23112">
    <property type="entry name" value="G PROTEIN-COUPLED RECEPTOR 157-RELATED"/>
    <property type="match status" value="1"/>
</dbReference>
<evidence type="ECO:0000259" key="7">
    <source>
        <dbReference type="Pfam" id="PF11710"/>
    </source>
</evidence>
<dbReference type="PROSITE" id="PS00018">
    <property type="entry name" value="EF_HAND_1"/>
    <property type="match status" value="1"/>
</dbReference>
<evidence type="ECO:0000256" key="1">
    <source>
        <dbReference type="ARBA" id="ARBA00004141"/>
    </source>
</evidence>
<keyword evidence="3 6" id="KW-1133">Transmembrane helix</keyword>
<dbReference type="InterPro" id="IPR018247">
    <property type="entry name" value="EF_Hand_1_Ca_BS"/>
</dbReference>
<feature type="transmembrane region" description="Helical" evidence="6">
    <location>
        <begin position="357"/>
        <end position="381"/>
    </location>
</feature>
<feature type="domain" description="Glucose receptor Git3-like N-terminal" evidence="7">
    <location>
        <begin position="159"/>
        <end position="249"/>
    </location>
</feature>
<dbReference type="PhylomeDB" id="A0A060T332"/>
<dbReference type="EMBL" id="HG937691">
    <property type="protein sequence ID" value="CDP33596.1"/>
    <property type="molecule type" value="Genomic_DNA"/>
</dbReference>